<feature type="transmembrane region" description="Helical" evidence="1">
    <location>
        <begin position="20"/>
        <end position="41"/>
    </location>
</feature>
<protein>
    <submittedName>
        <fullName evidence="3">Pilus assembly protein</fullName>
    </submittedName>
</protein>
<evidence type="ECO:0000256" key="1">
    <source>
        <dbReference type="SAM" id="Phobius"/>
    </source>
</evidence>
<evidence type="ECO:0000259" key="2">
    <source>
        <dbReference type="Pfam" id="PF07811"/>
    </source>
</evidence>
<organism evidence="3 4">
    <name type="scientific">Nocardioides daeguensis</name>
    <dbReference type="NCBI Taxonomy" id="908359"/>
    <lineage>
        <taxon>Bacteria</taxon>
        <taxon>Bacillati</taxon>
        <taxon>Actinomycetota</taxon>
        <taxon>Actinomycetes</taxon>
        <taxon>Propionibacteriales</taxon>
        <taxon>Nocardioidaceae</taxon>
        <taxon>Nocardioides</taxon>
    </lineage>
</organism>
<dbReference type="Proteomes" id="UP001500301">
    <property type="component" value="Unassembled WGS sequence"/>
</dbReference>
<proteinExistence type="predicted"/>
<evidence type="ECO:0000313" key="3">
    <source>
        <dbReference type="EMBL" id="GAA3536583.1"/>
    </source>
</evidence>
<keyword evidence="1" id="KW-0472">Membrane</keyword>
<keyword evidence="1" id="KW-0812">Transmembrane</keyword>
<evidence type="ECO:0000313" key="4">
    <source>
        <dbReference type="Proteomes" id="UP001500301"/>
    </source>
</evidence>
<keyword evidence="1" id="KW-1133">Transmembrane helix</keyword>
<reference evidence="4" key="1">
    <citation type="journal article" date="2019" name="Int. J. Syst. Evol. Microbiol.">
        <title>The Global Catalogue of Microorganisms (GCM) 10K type strain sequencing project: providing services to taxonomists for standard genome sequencing and annotation.</title>
        <authorList>
            <consortium name="The Broad Institute Genomics Platform"/>
            <consortium name="The Broad Institute Genome Sequencing Center for Infectious Disease"/>
            <person name="Wu L."/>
            <person name="Ma J."/>
        </authorList>
    </citation>
    <scope>NUCLEOTIDE SEQUENCE [LARGE SCALE GENOMIC DNA]</scope>
    <source>
        <strain evidence="4">JCM 17460</strain>
    </source>
</reference>
<comment type="caution">
    <text evidence="3">The sequence shown here is derived from an EMBL/GenBank/DDBJ whole genome shotgun (WGS) entry which is preliminary data.</text>
</comment>
<dbReference type="InterPro" id="IPR012495">
    <property type="entry name" value="TadE-like_dom"/>
</dbReference>
<gene>
    <name evidence="3" type="ORF">GCM10022263_25380</name>
</gene>
<keyword evidence="4" id="KW-1185">Reference proteome</keyword>
<feature type="domain" description="TadE-like" evidence="2">
    <location>
        <begin position="17"/>
        <end position="59"/>
    </location>
</feature>
<name>A0ABP6VP29_9ACTN</name>
<dbReference type="Pfam" id="PF07811">
    <property type="entry name" value="TadE"/>
    <property type="match status" value="1"/>
</dbReference>
<accession>A0ABP6VP29</accession>
<dbReference type="EMBL" id="BAABBB010000013">
    <property type="protein sequence ID" value="GAA3536583.1"/>
    <property type="molecule type" value="Genomic_DNA"/>
</dbReference>
<sequence length="157" mass="16251">MGRCVLWTGVSSRPERGAAAVEFALILPILMLIVMGIINYGDMLSVRQSVSQAASEGARAAAVEIDATKRDAAAASARDAALKAQNQACNANCKVVVDDCADATGLASGALPPGTNSAADTVDCVWVKVEINYRGLVPGFGVVLPDKLRYTAVARVS</sequence>